<keyword evidence="2" id="KW-1185">Reference proteome</keyword>
<evidence type="ECO:0000313" key="2">
    <source>
        <dbReference type="Proteomes" id="UP000823775"/>
    </source>
</evidence>
<protein>
    <submittedName>
        <fullName evidence="1">Uncharacterized protein</fullName>
    </submittedName>
</protein>
<evidence type="ECO:0000313" key="1">
    <source>
        <dbReference type="EMBL" id="MCD9641673.1"/>
    </source>
</evidence>
<accession>A0ABS8V3P1</accession>
<comment type="caution">
    <text evidence="1">The sequence shown here is derived from an EMBL/GenBank/DDBJ whole genome shotgun (WGS) entry which is preliminary data.</text>
</comment>
<reference evidence="1 2" key="1">
    <citation type="journal article" date="2021" name="BMC Genomics">
        <title>Datura genome reveals duplications of psychoactive alkaloid biosynthetic genes and high mutation rate following tissue culture.</title>
        <authorList>
            <person name="Rajewski A."/>
            <person name="Carter-House D."/>
            <person name="Stajich J."/>
            <person name="Litt A."/>
        </authorList>
    </citation>
    <scope>NUCLEOTIDE SEQUENCE [LARGE SCALE GENOMIC DNA]</scope>
    <source>
        <strain evidence="1">AR-01</strain>
    </source>
</reference>
<name>A0ABS8V3P1_DATST</name>
<dbReference type="EMBL" id="JACEIK010003423">
    <property type="protein sequence ID" value="MCD9641673.1"/>
    <property type="molecule type" value="Genomic_DNA"/>
</dbReference>
<feature type="non-terminal residue" evidence="1">
    <location>
        <position position="1"/>
    </location>
</feature>
<sequence length="134" mass="14492">GLYSIGLTSKPGQFQRFNPEYVLRQLGASGAGARRIAPVLQGCRVVKLPTLPGLMHCANPYLCPGVSCITQIPYASGLPHHLSPCGIASIGLANSLIKPSSTPVLRILLYYAIYISSHSSRTRTYTHKYQASTY</sequence>
<dbReference type="Proteomes" id="UP000823775">
    <property type="component" value="Unassembled WGS sequence"/>
</dbReference>
<proteinExistence type="predicted"/>
<organism evidence="1 2">
    <name type="scientific">Datura stramonium</name>
    <name type="common">Jimsonweed</name>
    <name type="synonym">Common thornapple</name>
    <dbReference type="NCBI Taxonomy" id="4076"/>
    <lineage>
        <taxon>Eukaryota</taxon>
        <taxon>Viridiplantae</taxon>
        <taxon>Streptophyta</taxon>
        <taxon>Embryophyta</taxon>
        <taxon>Tracheophyta</taxon>
        <taxon>Spermatophyta</taxon>
        <taxon>Magnoliopsida</taxon>
        <taxon>eudicotyledons</taxon>
        <taxon>Gunneridae</taxon>
        <taxon>Pentapetalae</taxon>
        <taxon>asterids</taxon>
        <taxon>lamiids</taxon>
        <taxon>Solanales</taxon>
        <taxon>Solanaceae</taxon>
        <taxon>Solanoideae</taxon>
        <taxon>Datureae</taxon>
        <taxon>Datura</taxon>
    </lineage>
</organism>
<gene>
    <name evidence="1" type="ORF">HAX54_028016</name>
</gene>